<reference evidence="13" key="1">
    <citation type="journal article" date="2019" name="Int. J. Syst. Evol. Microbiol.">
        <title>The Global Catalogue of Microorganisms (GCM) 10K type strain sequencing project: providing services to taxonomists for standard genome sequencing and annotation.</title>
        <authorList>
            <consortium name="The Broad Institute Genomics Platform"/>
            <consortium name="The Broad Institute Genome Sequencing Center for Infectious Disease"/>
            <person name="Wu L."/>
            <person name="Ma J."/>
        </authorList>
    </citation>
    <scope>NUCLEOTIDE SEQUENCE [LARGE SCALE GENOMIC DNA]</scope>
    <source>
        <strain evidence="13">CECT 8570</strain>
    </source>
</reference>
<evidence type="ECO:0000256" key="9">
    <source>
        <dbReference type="ARBA" id="ARBA00023244"/>
    </source>
</evidence>
<dbReference type="RefSeq" id="WP_290260402.1">
    <property type="nucleotide sequence ID" value="NZ_JAUFQG010000004.1"/>
</dbReference>
<evidence type="ECO:0000256" key="4">
    <source>
        <dbReference type="ARBA" id="ARBA00022475"/>
    </source>
</evidence>
<keyword evidence="8 10" id="KW-0472">Membrane</keyword>
<comment type="pathway">
    <text evidence="3">Porphyrin-containing compound metabolism; protoheme biosynthesis.</text>
</comment>
<dbReference type="InterPro" id="IPR011990">
    <property type="entry name" value="TPR-like_helical_dom_sf"/>
</dbReference>
<evidence type="ECO:0000256" key="5">
    <source>
        <dbReference type="ARBA" id="ARBA00022519"/>
    </source>
</evidence>
<dbReference type="EMBL" id="JBHSCX010000003">
    <property type="protein sequence ID" value="MFC4361028.1"/>
    <property type="molecule type" value="Genomic_DNA"/>
</dbReference>
<evidence type="ECO:0000313" key="13">
    <source>
        <dbReference type="Proteomes" id="UP001595840"/>
    </source>
</evidence>
<evidence type="ECO:0000256" key="10">
    <source>
        <dbReference type="SAM" id="Phobius"/>
    </source>
</evidence>
<evidence type="ECO:0000256" key="1">
    <source>
        <dbReference type="ARBA" id="ARBA00002962"/>
    </source>
</evidence>
<keyword evidence="13" id="KW-1185">Reference proteome</keyword>
<protein>
    <submittedName>
        <fullName evidence="12">Heme biosynthesis HemY N-terminal domain-containing protein</fullName>
    </submittedName>
</protein>
<dbReference type="InterPro" id="IPR005254">
    <property type="entry name" value="Heme_biosyn_assoc_TPR_pro"/>
</dbReference>
<evidence type="ECO:0000256" key="3">
    <source>
        <dbReference type="ARBA" id="ARBA00004744"/>
    </source>
</evidence>
<gene>
    <name evidence="12" type="ORF">ACFOX3_01875</name>
</gene>
<comment type="function">
    <text evidence="1">Involved in a late step of protoheme IX synthesis.</text>
</comment>
<keyword evidence="4" id="KW-1003">Cell membrane</keyword>
<feature type="domain" description="HemY N-terminal" evidence="11">
    <location>
        <begin position="27"/>
        <end position="133"/>
    </location>
</feature>
<evidence type="ECO:0000313" key="12">
    <source>
        <dbReference type="EMBL" id="MFC4361028.1"/>
    </source>
</evidence>
<feature type="transmembrane region" description="Helical" evidence="10">
    <location>
        <begin position="42"/>
        <end position="71"/>
    </location>
</feature>
<dbReference type="Pfam" id="PF07219">
    <property type="entry name" value="HemY_N"/>
    <property type="match status" value="1"/>
</dbReference>
<dbReference type="Gene3D" id="1.25.40.10">
    <property type="entry name" value="Tetratricopeptide repeat domain"/>
    <property type="match status" value="2"/>
</dbReference>
<evidence type="ECO:0000256" key="8">
    <source>
        <dbReference type="ARBA" id="ARBA00023136"/>
    </source>
</evidence>
<dbReference type="NCBIfam" id="TIGR00540">
    <property type="entry name" value="TPR_hemY_coli"/>
    <property type="match status" value="1"/>
</dbReference>
<dbReference type="InterPro" id="IPR010817">
    <property type="entry name" value="HemY_N"/>
</dbReference>
<evidence type="ECO:0000256" key="7">
    <source>
        <dbReference type="ARBA" id="ARBA00022989"/>
    </source>
</evidence>
<accession>A0ABV8V004</accession>
<dbReference type="Proteomes" id="UP001595840">
    <property type="component" value="Unassembled WGS sequence"/>
</dbReference>
<dbReference type="SUPFAM" id="SSF48452">
    <property type="entry name" value="TPR-like"/>
    <property type="match status" value="2"/>
</dbReference>
<evidence type="ECO:0000259" key="11">
    <source>
        <dbReference type="Pfam" id="PF07219"/>
    </source>
</evidence>
<organism evidence="12 13">
    <name type="scientific">Simiduia curdlanivorans</name>
    <dbReference type="NCBI Taxonomy" id="1492769"/>
    <lineage>
        <taxon>Bacteria</taxon>
        <taxon>Pseudomonadati</taxon>
        <taxon>Pseudomonadota</taxon>
        <taxon>Gammaproteobacteria</taxon>
        <taxon>Cellvibrionales</taxon>
        <taxon>Cellvibrionaceae</taxon>
        <taxon>Simiduia</taxon>
    </lineage>
</organism>
<name>A0ABV8V004_9GAMM</name>
<comment type="subcellular location">
    <subcellularLocation>
        <location evidence="2">Cell inner membrane</location>
        <topology evidence="2">Multi-pass membrane protein</topology>
    </subcellularLocation>
</comment>
<comment type="caution">
    <text evidence="12">The sequence shown here is derived from an EMBL/GenBank/DDBJ whole genome shotgun (WGS) entry which is preliminary data.</text>
</comment>
<keyword evidence="7 10" id="KW-1133">Transmembrane helix</keyword>
<evidence type="ECO:0000256" key="6">
    <source>
        <dbReference type="ARBA" id="ARBA00022692"/>
    </source>
</evidence>
<keyword evidence="9" id="KW-0627">Porphyrin biosynthesis</keyword>
<sequence length="414" mass="47014">MKRLLFLVGIALLVGGLLITELARDSGYMLISLYGYSLETSVWFAVLILLLASLLLWFVLRALFAIISAFLGVTRFVIKGSDDNNRKLLAAGLVDFMEGNWKLARKKLLKTADFSMVPVINYLAAARSAYELGDREQAQLLLAKAEQFGPQYTLATALAQARMELMDKRYEQCLSALERIRDEVPDHPVVLDILRQSYVALEDWASLEKLLPLLKKHKTVSDSELANLERRCYVFRLEQCAERAFGENAIDALVKTWSSFDAKTQQNAALILAYAELLVRYKGEDKAELLLRKSLQKNWDDRLLDWYGRVHGEDVARQLLTAETWLKERPRNAMLLLALGRLSLRNQLWGKAREYFEASLKVIQQPETYAELARLMAALGEHQLSTNYYQKGLGMIAHNLPELPVPTTAVKFGQ</sequence>
<evidence type="ECO:0000256" key="2">
    <source>
        <dbReference type="ARBA" id="ARBA00004429"/>
    </source>
</evidence>
<proteinExistence type="predicted"/>
<keyword evidence="5" id="KW-0997">Cell inner membrane</keyword>
<keyword evidence="6 10" id="KW-0812">Transmembrane</keyword>